<dbReference type="AlphaFoldDB" id="A0A0B6X664"/>
<dbReference type="KEGG" id="xbv:XBW1_1688"/>
<accession>A0A0B6X664</accession>
<gene>
    <name evidence="1" type="ORF">XBW1_1688</name>
</gene>
<evidence type="ECO:0000313" key="2">
    <source>
        <dbReference type="Proteomes" id="UP000032930"/>
    </source>
</evidence>
<reference evidence="1 2" key="1">
    <citation type="submission" date="2014-02" db="EMBL/GenBank/DDBJ databases">
        <authorList>
            <person name="Genoscope - CEA"/>
        </authorList>
    </citation>
    <scope>NUCLEOTIDE SEQUENCE [LARGE SCALE GENOMIC DNA]</scope>
    <source>
        <strain evidence="1 2">CS03</strain>
    </source>
</reference>
<proteinExistence type="predicted"/>
<dbReference type="Proteomes" id="UP000032930">
    <property type="component" value="Chromosome"/>
</dbReference>
<sequence>MISLISGTVTELRKINHLDKWENYTIFNSLISLNSVSVQEISKINKLPKSGISRL</sequence>
<evidence type="ECO:0000313" key="1">
    <source>
        <dbReference type="EMBL" id="CDM89045.1"/>
    </source>
</evidence>
<dbReference type="EMBL" id="FO818637">
    <property type="protein sequence ID" value="CDM89045.1"/>
    <property type="molecule type" value="Genomic_DNA"/>
</dbReference>
<name>A0A0B6X664_XENBV</name>
<protein>
    <submittedName>
        <fullName evidence="1">Uncharacterized protein</fullName>
    </submittedName>
</protein>
<organism evidence="1 2">
    <name type="scientific">Xenorhabdus bovienii</name>
    <name type="common">Xenorhabdus nematophila subsp. bovienii</name>
    <dbReference type="NCBI Taxonomy" id="40576"/>
    <lineage>
        <taxon>Bacteria</taxon>
        <taxon>Pseudomonadati</taxon>
        <taxon>Pseudomonadota</taxon>
        <taxon>Gammaproteobacteria</taxon>
        <taxon>Enterobacterales</taxon>
        <taxon>Morganellaceae</taxon>
        <taxon>Xenorhabdus</taxon>
    </lineage>
</organism>